<organism evidence="1 2">
    <name type="scientific">Allocatelliglobosispora scoriae</name>
    <dbReference type="NCBI Taxonomy" id="643052"/>
    <lineage>
        <taxon>Bacteria</taxon>
        <taxon>Bacillati</taxon>
        <taxon>Actinomycetota</taxon>
        <taxon>Actinomycetes</taxon>
        <taxon>Micromonosporales</taxon>
        <taxon>Micromonosporaceae</taxon>
        <taxon>Allocatelliglobosispora</taxon>
    </lineage>
</organism>
<protein>
    <submittedName>
        <fullName evidence="1">Uncharacterized protein</fullName>
    </submittedName>
</protein>
<proteinExistence type="predicted"/>
<dbReference type="EMBL" id="JACHMN010000002">
    <property type="protein sequence ID" value="MBB5869258.1"/>
    <property type="molecule type" value="Genomic_DNA"/>
</dbReference>
<evidence type="ECO:0000313" key="1">
    <source>
        <dbReference type="EMBL" id="MBB5869258.1"/>
    </source>
</evidence>
<comment type="caution">
    <text evidence="1">The sequence shown here is derived from an EMBL/GenBank/DDBJ whole genome shotgun (WGS) entry which is preliminary data.</text>
</comment>
<reference evidence="1 2" key="1">
    <citation type="submission" date="2020-08" db="EMBL/GenBank/DDBJ databases">
        <title>Sequencing the genomes of 1000 actinobacteria strains.</title>
        <authorList>
            <person name="Klenk H.-P."/>
        </authorList>
    </citation>
    <scope>NUCLEOTIDE SEQUENCE [LARGE SCALE GENOMIC DNA]</scope>
    <source>
        <strain evidence="1 2">DSM 45362</strain>
    </source>
</reference>
<dbReference type="RefSeq" id="WP_246466305.1">
    <property type="nucleotide sequence ID" value="NZ_JACHMN010000002.1"/>
</dbReference>
<gene>
    <name evidence="1" type="ORF">F4553_002637</name>
</gene>
<sequence length="128" mass="14523">MRYIRFQSPEVDDRGRNVGVFGLVNGLAKQGRLIEEQERFRRLNNDWYDAAYPDPATVDATVYDRELHPGAAAWFKVSAQHLVERVDGYLEILTAHGVACVVLRSDDPGRVIYEDDHQIVVVPVADLE</sequence>
<dbReference type="AlphaFoldDB" id="A0A841BPF4"/>
<dbReference type="Proteomes" id="UP000587527">
    <property type="component" value="Unassembled WGS sequence"/>
</dbReference>
<accession>A0A841BPF4</accession>
<evidence type="ECO:0000313" key="2">
    <source>
        <dbReference type="Proteomes" id="UP000587527"/>
    </source>
</evidence>
<name>A0A841BPF4_9ACTN</name>
<keyword evidence="2" id="KW-1185">Reference proteome</keyword>